<dbReference type="InterPro" id="IPR052934">
    <property type="entry name" value="Methyl-DNA_Rec/Restrict_Enz"/>
</dbReference>
<proteinExistence type="predicted"/>
<dbReference type="PANTHER" id="PTHR37291">
    <property type="entry name" value="5-METHYLCYTOSINE-SPECIFIC RESTRICTION ENZYME B"/>
    <property type="match status" value="1"/>
</dbReference>
<protein>
    <submittedName>
        <fullName evidence="2">5-methylcytosine-specific restriction enzyme B</fullName>
        <ecNumber evidence="2">3.1.21.-</ecNumber>
    </submittedName>
</protein>
<dbReference type="InterPro" id="IPR027417">
    <property type="entry name" value="P-loop_NTPase"/>
</dbReference>
<dbReference type="RefSeq" id="WP_066160266.1">
    <property type="nucleotide sequence ID" value="NZ_CP020814.1"/>
</dbReference>
<gene>
    <name evidence="2" type="primary">mcrB</name>
    <name evidence="2" type="ORF">BkAM31D_09780</name>
</gene>
<keyword evidence="3" id="KW-1185">Reference proteome</keyword>
<dbReference type="EMBL" id="CP020814">
    <property type="protein sequence ID" value="ARK30123.1"/>
    <property type="molecule type" value="Genomic_DNA"/>
</dbReference>
<dbReference type="InterPro" id="IPR011704">
    <property type="entry name" value="ATPase_dyneun-rel_AAA"/>
</dbReference>
<dbReference type="Proteomes" id="UP000193006">
    <property type="component" value="Chromosome"/>
</dbReference>
<reference evidence="2 3" key="1">
    <citation type="submission" date="2017-04" db="EMBL/GenBank/DDBJ databases">
        <title>Bacillus krulwichiae AM31D Genome sequencing and assembly.</title>
        <authorList>
            <person name="Krulwich T.A."/>
            <person name="Anastor L."/>
            <person name="Ehrlich R."/>
            <person name="Ehrlich G.D."/>
            <person name="Janto B."/>
        </authorList>
    </citation>
    <scope>NUCLEOTIDE SEQUENCE [LARGE SCALE GENOMIC DNA]</scope>
    <source>
        <strain evidence="2 3">AM31D</strain>
    </source>
</reference>
<evidence type="ECO:0000313" key="3">
    <source>
        <dbReference type="Proteomes" id="UP000193006"/>
    </source>
</evidence>
<dbReference type="EC" id="3.1.21.-" evidence="2"/>
<dbReference type="KEGG" id="bkw:BkAM31D_09780"/>
<name>A0A1X9MDB6_9BACI</name>
<dbReference type="SUPFAM" id="SSF52540">
    <property type="entry name" value="P-loop containing nucleoside triphosphate hydrolases"/>
    <property type="match status" value="1"/>
</dbReference>
<dbReference type="Gene3D" id="3.40.50.300">
    <property type="entry name" value="P-loop containing nucleotide triphosphate hydrolases"/>
    <property type="match status" value="1"/>
</dbReference>
<organism evidence="2 3">
    <name type="scientific">Halalkalibacter krulwichiae</name>
    <dbReference type="NCBI Taxonomy" id="199441"/>
    <lineage>
        <taxon>Bacteria</taxon>
        <taxon>Bacillati</taxon>
        <taxon>Bacillota</taxon>
        <taxon>Bacilli</taxon>
        <taxon>Bacillales</taxon>
        <taxon>Bacillaceae</taxon>
        <taxon>Halalkalibacter</taxon>
    </lineage>
</organism>
<sequence length="690" mass="79726">MKKVRSWSKPYLLNLIGRKRVDWSIFQYGTQIPLDFHEDFAQANANKFLRLGERVPVELLVDEETYKATLVYFQRKNSEGGSLQLRYDQNTVLKELLKSAFTSSYEFFSENREEKSKKPVYTPDEMAEYIDFYQTETPFKYRVSFQKKEENSNPAFWWVNQGKTHNQEKEGGFLWAPQKSKRGFPVPHHVSLLRARVGDFVFCYSDKEIKALGIVQDEVVESNKPSEIVSNEWQEDGYLLSIKYFEIQPKIKKEDIPLEWRVSEAGPFDVNGDIKQGYFFELSDSFASKLCEQFKERLPREVVDIIGHSGPEQDLVEVKEQPQQYTSRNLTAHIYSFIRSKGFYYTETEINNLYLSLKTKPFVILSGISGTGKTKIVQWLAESVGATEENGQFALIPVRPDWSDGSDLLGYTDIKGDFKEGPLTTVLKNAIGHPDLPYFVLLDEMNLARVEHYFSDLLSVMESRKWENGKLVTSLVLPKEVVGSDVYLPSNVYIIGTVNMDETTHPFSKKVLDRANTLEFNRVKLDHLDFLLETTEKVPIVLHNDVFATKYLHLKGVYAEYPQLVEEVTGVLVEINKVLQISSANVGYRVRDEICFYLAYNDESNLMERKEALDHCILQKILPRLSGSDTRIERVLKALFKLFTNKEIERAEDGRPDDLIYAVYPKSAEKVLEMIRRLEDDGFTSFWISS</sequence>
<evidence type="ECO:0000313" key="2">
    <source>
        <dbReference type="EMBL" id="ARK30123.1"/>
    </source>
</evidence>
<feature type="domain" description="ATPase dynein-related AAA" evidence="1">
    <location>
        <begin position="363"/>
        <end position="514"/>
    </location>
</feature>
<accession>A0A1X9MDB6</accession>
<dbReference type="GO" id="GO:0016887">
    <property type="term" value="F:ATP hydrolysis activity"/>
    <property type="evidence" value="ECO:0007669"/>
    <property type="project" value="InterPro"/>
</dbReference>
<keyword evidence="2" id="KW-0378">Hydrolase</keyword>
<evidence type="ECO:0000259" key="1">
    <source>
        <dbReference type="Pfam" id="PF07728"/>
    </source>
</evidence>
<dbReference type="PANTHER" id="PTHR37291:SF1">
    <property type="entry name" value="TYPE IV METHYL-DIRECTED RESTRICTION ENZYME ECOKMCRB SUBUNIT"/>
    <property type="match status" value="1"/>
</dbReference>
<dbReference type="AlphaFoldDB" id="A0A1X9MDB6"/>
<dbReference type="Pfam" id="PF07728">
    <property type="entry name" value="AAA_5"/>
    <property type="match status" value="1"/>
</dbReference>
<dbReference type="GO" id="GO:0005524">
    <property type="term" value="F:ATP binding"/>
    <property type="evidence" value="ECO:0007669"/>
    <property type="project" value="InterPro"/>
</dbReference>